<keyword evidence="2" id="KW-1185">Reference proteome</keyword>
<accession>A0A835MX32</accession>
<protein>
    <submittedName>
        <fullName evidence="1">Uncharacterized protein</fullName>
    </submittedName>
</protein>
<dbReference type="EMBL" id="JADGMS010000005">
    <property type="protein sequence ID" value="KAF9682072.1"/>
    <property type="molecule type" value="Genomic_DNA"/>
</dbReference>
<proteinExistence type="predicted"/>
<reference evidence="1 2" key="1">
    <citation type="submission" date="2020-10" db="EMBL/GenBank/DDBJ databases">
        <title>Plant Genome Project.</title>
        <authorList>
            <person name="Zhang R.-G."/>
        </authorList>
    </citation>
    <scope>NUCLEOTIDE SEQUENCE [LARGE SCALE GENOMIC DNA]</scope>
    <source>
        <strain evidence="1">FAFU-HL-1</strain>
        <tissue evidence="1">Leaf</tissue>
    </source>
</reference>
<sequence>MSGGDGEMVKVVKMLNEDNSWSIRLVVMKIISNDTPGDYDTIFLLILIWIKVGFPDFPYYALNLLVSANSLAHWSSIKCTRPPILICIRNVDDSSKGKPGYVGIGGAILDHIGIVMGFS</sequence>
<gene>
    <name evidence="1" type="ORF">SADUNF_Sadunf05G0070300</name>
</gene>
<name>A0A835MX32_9ROSI</name>
<dbReference type="AlphaFoldDB" id="A0A835MX32"/>
<comment type="caution">
    <text evidence="1">The sequence shown here is derived from an EMBL/GenBank/DDBJ whole genome shotgun (WGS) entry which is preliminary data.</text>
</comment>
<evidence type="ECO:0000313" key="1">
    <source>
        <dbReference type="EMBL" id="KAF9682072.1"/>
    </source>
</evidence>
<evidence type="ECO:0000313" key="2">
    <source>
        <dbReference type="Proteomes" id="UP000657918"/>
    </source>
</evidence>
<organism evidence="1 2">
    <name type="scientific">Salix dunnii</name>
    <dbReference type="NCBI Taxonomy" id="1413687"/>
    <lineage>
        <taxon>Eukaryota</taxon>
        <taxon>Viridiplantae</taxon>
        <taxon>Streptophyta</taxon>
        <taxon>Embryophyta</taxon>
        <taxon>Tracheophyta</taxon>
        <taxon>Spermatophyta</taxon>
        <taxon>Magnoliopsida</taxon>
        <taxon>eudicotyledons</taxon>
        <taxon>Gunneridae</taxon>
        <taxon>Pentapetalae</taxon>
        <taxon>rosids</taxon>
        <taxon>fabids</taxon>
        <taxon>Malpighiales</taxon>
        <taxon>Salicaceae</taxon>
        <taxon>Saliceae</taxon>
        <taxon>Salix</taxon>
    </lineage>
</organism>
<dbReference type="Proteomes" id="UP000657918">
    <property type="component" value="Unassembled WGS sequence"/>
</dbReference>